<dbReference type="InterPro" id="IPR005479">
    <property type="entry name" value="CPAse_ATP-bd"/>
</dbReference>
<evidence type="ECO:0000256" key="4">
    <source>
        <dbReference type="ARBA" id="ARBA00022840"/>
    </source>
</evidence>
<evidence type="ECO:0000259" key="9">
    <source>
        <dbReference type="PROSITE" id="PS50979"/>
    </source>
</evidence>
<protein>
    <recommendedName>
        <fullName evidence="1">biotin carboxylase</fullName>
        <ecNumber evidence="1">6.3.4.14</ecNumber>
    </recommendedName>
</protein>
<dbReference type="PROSITE" id="PS50975">
    <property type="entry name" value="ATP_GRASP"/>
    <property type="match status" value="1"/>
</dbReference>
<dbReference type="InterPro" id="IPR011761">
    <property type="entry name" value="ATP-grasp"/>
</dbReference>
<reference evidence="11 12" key="1">
    <citation type="journal article" date="2019" name="Syst. Appl. Microbiol.">
        <title>Oenococcus sicerae sp. nov., isolated from French cider.</title>
        <authorList>
            <person name="Cousin F.J."/>
            <person name="Le Guellec R."/>
            <person name="Chagnot C."/>
            <person name="Goux D."/>
            <person name="Dalmasso M."/>
            <person name="Laplace J.M."/>
            <person name="Cretenet M."/>
        </authorList>
    </citation>
    <scope>NUCLEOTIDE SEQUENCE [LARGE SCALE GENOMIC DNA]</scope>
    <source>
        <strain evidence="11 12">UCMA 15228</strain>
    </source>
</reference>
<name>A0AAJ1VP81_9LACO</name>
<evidence type="ECO:0000313" key="12">
    <source>
        <dbReference type="Proteomes" id="UP000286907"/>
    </source>
</evidence>
<dbReference type="PROSITE" id="PS50979">
    <property type="entry name" value="BC"/>
    <property type="match status" value="1"/>
</dbReference>
<keyword evidence="2" id="KW-0436">Ligase</keyword>
<dbReference type="InterPro" id="IPR011054">
    <property type="entry name" value="Rudment_hybrid_motif"/>
</dbReference>
<dbReference type="PANTHER" id="PTHR18866:SF33">
    <property type="entry name" value="METHYLCROTONOYL-COA CARBOXYLASE SUBUNIT ALPHA, MITOCHONDRIAL-RELATED"/>
    <property type="match status" value="1"/>
</dbReference>
<reference evidence="10" key="2">
    <citation type="submission" date="2019-01" db="EMBL/GenBank/DDBJ databases">
        <title>Oenococcus sicerae UCMA17102.</title>
        <authorList>
            <person name="Cousin F.J."/>
            <person name="Le Guellec R."/>
            <person name="Cretenet M."/>
        </authorList>
    </citation>
    <scope>NUCLEOTIDE SEQUENCE</scope>
    <source>
        <strain evidence="10">UCMA17102</strain>
    </source>
</reference>
<keyword evidence="3 7" id="KW-0547">Nucleotide-binding</keyword>
<keyword evidence="5" id="KW-0464">Manganese</keyword>
<dbReference type="Proteomes" id="UP001167919">
    <property type="component" value="Unassembled WGS sequence"/>
</dbReference>
<dbReference type="InterPro" id="IPR011764">
    <property type="entry name" value="Biotin_carboxylation_dom"/>
</dbReference>
<evidence type="ECO:0000256" key="6">
    <source>
        <dbReference type="ARBA" id="ARBA00023267"/>
    </source>
</evidence>
<dbReference type="FunFam" id="3.30.1490.20:FF:000003">
    <property type="entry name" value="acetyl-CoA carboxylase isoform X1"/>
    <property type="match status" value="1"/>
</dbReference>
<evidence type="ECO:0000256" key="3">
    <source>
        <dbReference type="ARBA" id="ARBA00022741"/>
    </source>
</evidence>
<keyword evidence="4 7" id="KW-0067">ATP-binding</keyword>
<evidence type="ECO:0000256" key="1">
    <source>
        <dbReference type="ARBA" id="ARBA00013263"/>
    </source>
</evidence>
<dbReference type="InterPro" id="IPR050856">
    <property type="entry name" value="Biotin_carboxylase_complex"/>
</dbReference>
<dbReference type="Pfam" id="PF02785">
    <property type="entry name" value="Biotin_carb_C"/>
    <property type="match status" value="1"/>
</dbReference>
<keyword evidence="6" id="KW-0092">Biotin</keyword>
<dbReference type="GO" id="GO:0046872">
    <property type="term" value="F:metal ion binding"/>
    <property type="evidence" value="ECO:0007669"/>
    <property type="project" value="InterPro"/>
</dbReference>
<dbReference type="GO" id="GO:0004075">
    <property type="term" value="F:biotin carboxylase activity"/>
    <property type="evidence" value="ECO:0007669"/>
    <property type="project" value="UniProtKB-EC"/>
</dbReference>
<dbReference type="EC" id="6.3.4.14" evidence="1"/>
<evidence type="ECO:0000256" key="2">
    <source>
        <dbReference type="ARBA" id="ARBA00022598"/>
    </source>
</evidence>
<dbReference type="InterPro" id="IPR016185">
    <property type="entry name" value="PreATP-grasp_dom_sf"/>
</dbReference>
<dbReference type="FunFam" id="3.40.50.20:FF:000010">
    <property type="entry name" value="Propionyl-CoA carboxylase subunit alpha"/>
    <property type="match status" value="1"/>
</dbReference>
<feature type="domain" description="Biotin carboxylation" evidence="9">
    <location>
        <begin position="1"/>
        <end position="447"/>
    </location>
</feature>
<dbReference type="GO" id="GO:0005524">
    <property type="term" value="F:ATP binding"/>
    <property type="evidence" value="ECO:0007669"/>
    <property type="project" value="UniProtKB-UniRule"/>
</dbReference>
<dbReference type="Pfam" id="PF00289">
    <property type="entry name" value="Biotin_carb_N"/>
    <property type="match status" value="1"/>
</dbReference>
<accession>A0AAJ1VP81</accession>
<evidence type="ECO:0000313" key="11">
    <source>
        <dbReference type="EMBL" id="QAS69420.1"/>
    </source>
</evidence>
<organism evidence="10 13">
    <name type="scientific">Oenococcus sicerae</name>
    <dbReference type="NCBI Taxonomy" id="2203724"/>
    <lineage>
        <taxon>Bacteria</taxon>
        <taxon>Bacillati</taxon>
        <taxon>Bacillota</taxon>
        <taxon>Bacilli</taxon>
        <taxon>Lactobacillales</taxon>
        <taxon>Lactobacillaceae</taxon>
        <taxon>Oenococcus</taxon>
    </lineage>
</organism>
<dbReference type="SUPFAM" id="SSF51246">
    <property type="entry name" value="Rudiment single hybrid motif"/>
    <property type="match status" value="1"/>
</dbReference>
<dbReference type="InterPro" id="IPR005481">
    <property type="entry name" value="BC-like_N"/>
</dbReference>
<dbReference type="NCBIfam" id="NF006367">
    <property type="entry name" value="PRK08591.1"/>
    <property type="match status" value="1"/>
</dbReference>
<evidence type="ECO:0000256" key="7">
    <source>
        <dbReference type="PROSITE-ProRule" id="PRU00409"/>
    </source>
</evidence>
<sequence length="463" mass="51041">MFKRVLIANRGEIAVRIIRALREMQIESVAVYSTADRDSLFVKLADIAVCIGGPQPKDSYLNIQNIVSAAVLSGADAIHPGFGFLSENAEFARVCAECGVVFIGPKEATIELMGNKSNARNTMKAHGIPVIPGSDEAITSIDQALALADKIDYPIMLKAAAGGGGKGIRVIKDRKDLMKKFPAAQRETELSFDDQSMYIEKIIEEPKHVEVQIMRDCFGNVLAFPERDCSLQRSHQKMVEESPCSVIDQSERDYLLSVARKAADTIDYLNTGTFEFLMDKQHHFYFMEMNTRLQVEHPITEMVTGIDLVKMQISVAAGEKLGLTQANIHIHGTAIECRINSEDPVHNFLPQAGRIKSLHFPLGCPGARVDSGVDSGSTISPFYDSMIAKLIAHGPTRQEALAIMDRMLSEMSIEGVTTNIKFQQALMHSPAVVSGNATTDYIEDDFLPTWIDHLAEEKINDLV</sequence>
<dbReference type="Pfam" id="PF02786">
    <property type="entry name" value="CPSase_L_D2"/>
    <property type="match status" value="1"/>
</dbReference>
<dbReference type="EMBL" id="CP029684">
    <property type="protein sequence ID" value="QAS69420.1"/>
    <property type="molecule type" value="Genomic_DNA"/>
</dbReference>
<dbReference type="InterPro" id="IPR005482">
    <property type="entry name" value="Biotin_COase_C"/>
</dbReference>
<dbReference type="AlphaFoldDB" id="A0AAJ1VP81"/>
<dbReference type="SUPFAM" id="SSF56059">
    <property type="entry name" value="Glutathione synthetase ATP-binding domain-like"/>
    <property type="match status" value="1"/>
</dbReference>
<gene>
    <name evidence="11" type="ORF">DLJ48_02225</name>
    <name evidence="10" type="ORF">EVC35_06050</name>
</gene>
<evidence type="ECO:0000313" key="13">
    <source>
        <dbReference type="Proteomes" id="UP001167919"/>
    </source>
</evidence>
<dbReference type="EMBL" id="SDWY01000003">
    <property type="protein sequence ID" value="MDN6900564.1"/>
    <property type="molecule type" value="Genomic_DNA"/>
</dbReference>
<reference evidence="11" key="3">
    <citation type="submission" date="2020-01" db="EMBL/GenBank/DDBJ databases">
        <authorList>
            <person name="Cousin F.J."/>
            <person name="Le Guellec R."/>
            <person name="Cretenet M."/>
        </authorList>
    </citation>
    <scope>NUCLEOTIDE SEQUENCE</scope>
    <source>
        <strain evidence="11">UCMA 15228</strain>
    </source>
</reference>
<evidence type="ECO:0000313" key="10">
    <source>
        <dbReference type="EMBL" id="MDN6900564.1"/>
    </source>
</evidence>
<dbReference type="SMART" id="SM00878">
    <property type="entry name" value="Biotin_carb_C"/>
    <property type="match status" value="1"/>
</dbReference>
<proteinExistence type="predicted"/>
<evidence type="ECO:0000256" key="5">
    <source>
        <dbReference type="ARBA" id="ARBA00023211"/>
    </source>
</evidence>
<feature type="domain" description="ATP-grasp" evidence="8">
    <location>
        <begin position="120"/>
        <end position="317"/>
    </location>
</feature>
<dbReference type="PROSITE" id="PS00867">
    <property type="entry name" value="CPSASE_2"/>
    <property type="match status" value="1"/>
</dbReference>
<keyword evidence="12" id="KW-1185">Reference proteome</keyword>
<dbReference type="SUPFAM" id="SSF52440">
    <property type="entry name" value="PreATP-grasp domain"/>
    <property type="match status" value="1"/>
</dbReference>
<dbReference type="Proteomes" id="UP000286907">
    <property type="component" value="Chromosome"/>
</dbReference>
<evidence type="ECO:0000259" key="8">
    <source>
        <dbReference type="PROSITE" id="PS50975"/>
    </source>
</evidence>
<dbReference type="RefSeq" id="WP_128685511.1">
    <property type="nucleotide sequence ID" value="NZ_CP029684.2"/>
</dbReference>
<dbReference type="Gene3D" id="3.30.470.20">
    <property type="entry name" value="ATP-grasp fold, B domain"/>
    <property type="match status" value="1"/>
</dbReference>
<dbReference type="PROSITE" id="PS00866">
    <property type="entry name" value="CPSASE_1"/>
    <property type="match status" value="1"/>
</dbReference>
<dbReference type="PANTHER" id="PTHR18866">
    <property type="entry name" value="CARBOXYLASE:PYRUVATE/ACETYL-COA/PROPIONYL-COA CARBOXYLASE"/>
    <property type="match status" value="1"/>
</dbReference>